<comment type="similarity">
    <text evidence="3">Belongs to the trans-sulfuration enzymes family.</text>
</comment>
<name>A0A7U9Q2V2_9ACTN</name>
<dbReference type="EMBL" id="BHZC01000001">
    <property type="protein sequence ID" value="GCD39865.1"/>
    <property type="molecule type" value="Genomic_DNA"/>
</dbReference>
<organism evidence="4 5">
    <name type="scientific">Streptomyces chrestomyceticus JCM 4735</name>
    <dbReference type="NCBI Taxonomy" id="1306181"/>
    <lineage>
        <taxon>Bacteria</taxon>
        <taxon>Bacillati</taxon>
        <taxon>Actinomycetota</taxon>
        <taxon>Actinomycetes</taxon>
        <taxon>Kitasatosporales</taxon>
        <taxon>Streptomycetaceae</taxon>
        <taxon>Streptomyces</taxon>
    </lineage>
</organism>
<evidence type="ECO:0000256" key="3">
    <source>
        <dbReference type="RuleBase" id="RU362118"/>
    </source>
</evidence>
<dbReference type="InterPro" id="IPR000277">
    <property type="entry name" value="Cys/Met-Metab_PyrdxlP-dep_enz"/>
</dbReference>
<dbReference type="SUPFAM" id="SSF53383">
    <property type="entry name" value="PLP-dependent transferases"/>
    <property type="match status" value="1"/>
</dbReference>
<comment type="caution">
    <text evidence="4">The sequence shown here is derived from an EMBL/GenBank/DDBJ whole genome shotgun (WGS) entry which is preliminary data.</text>
</comment>
<protein>
    <submittedName>
        <fullName evidence="4">Cystathionine gamma-synthase</fullName>
    </submittedName>
</protein>
<evidence type="ECO:0000256" key="1">
    <source>
        <dbReference type="ARBA" id="ARBA00001933"/>
    </source>
</evidence>
<sequence>MIASRQPRDGFSGMLSLHVNGDWQRSLRTAENGELFTRATSLGGVESLVEHRRAFEGPDSTSPRT</sequence>
<dbReference type="Gene3D" id="3.90.1150.10">
    <property type="entry name" value="Aspartate Aminotransferase, domain 1"/>
    <property type="match status" value="1"/>
</dbReference>
<dbReference type="Proteomes" id="UP000287830">
    <property type="component" value="Unassembled WGS sequence"/>
</dbReference>
<evidence type="ECO:0000256" key="2">
    <source>
        <dbReference type="ARBA" id="ARBA00022898"/>
    </source>
</evidence>
<reference evidence="4 5" key="1">
    <citation type="submission" date="2018-11" db="EMBL/GenBank/DDBJ databases">
        <title>Whole genome sequence of Streptomyces chrestomyceticus NBRC 13444(T).</title>
        <authorList>
            <person name="Komaki H."/>
            <person name="Tamura T."/>
        </authorList>
    </citation>
    <scope>NUCLEOTIDE SEQUENCE [LARGE SCALE GENOMIC DNA]</scope>
    <source>
        <strain evidence="4 5">NBRC 13444</strain>
    </source>
</reference>
<evidence type="ECO:0000313" key="5">
    <source>
        <dbReference type="Proteomes" id="UP000287830"/>
    </source>
</evidence>
<dbReference type="AlphaFoldDB" id="A0A7U9Q2V2"/>
<evidence type="ECO:0000313" key="4">
    <source>
        <dbReference type="EMBL" id="GCD39865.1"/>
    </source>
</evidence>
<accession>A0A7U9Q2V2</accession>
<proteinExistence type="inferred from homology"/>
<dbReference type="RefSeq" id="WP_244955511.1">
    <property type="nucleotide sequence ID" value="NZ_BHZC01000001.1"/>
</dbReference>
<dbReference type="InterPro" id="IPR015424">
    <property type="entry name" value="PyrdxlP-dep_Trfase"/>
</dbReference>
<dbReference type="GO" id="GO:0019346">
    <property type="term" value="P:transsulfuration"/>
    <property type="evidence" value="ECO:0007669"/>
    <property type="project" value="InterPro"/>
</dbReference>
<gene>
    <name evidence="4" type="primary">metB</name>
    <name evidence="4" type="ORF">OEIGOIKO_07722</name>
</gene>
<dbReference type="GeneID" id="95627075"/>
<dbReference type="InterPro" id="IPR015422">
    <property type="entry name" value="PyrdxlP-dep_Trfase_small"/>
</dbReference>
<dbReference type="GO" id="GO:0030170">
    <property type="term" value="F:pyridoxal phosphate binding"/>
    <property type="evidence" value="ECO:0007669"/>
    <property type="project" value="InterPro"/>
</dbReference>
<dbReference type="Pfam" id="PF01053">
    <property type="entry name" value="Cys_Met_Meta_PP"/>
    <property type="match status" value="1"/>
</dbReference>
<keyword evidence="2 3" id="KW-0663">Pyridoxal phosphate</keyword>
<comment type="cofactor">
    <cofactor evidence="1 3">
        <name>pyridoxal 5'-phosphate</name>
        <dbReference type="ChEBI" id="CHEBI:597326"/>
    </cofactor>
</comment>